<comment type="subcellular location">
    <subcellularLocation>
        <location evidence="1">Cell inner membrane</location>
        <topology evidence="1">Single-pass membrane protein</topology>
        <orientation evidence="1">Periplasmic side</orientation>
    </subcellularLocation>
</comment>
<dbReference type="Pfam" id="PF03544">
    <property type="entry name" value="TonB_C"/>
    <property type="match status" value="1"/>
</dbReference>
<reference evidence="12" key="1">
    <citation type="submission" date="2015-01" db="EMBL/GenBank/DDBJ databases">
        <authorList>
            <person name="MANFREDI Pablo"/>
        </authorList>
    </citation>
    <scope>NUCLEOTIDE SEQUENCE [LARGE SCALE GENOMIC DNA]</scope>
    <source>
        <strain evidence="12">Ccy74</strain>
    </source>
</reference>
<dbReference type="PROSITE" id="PS52015">
    <property type="entry name" value="TONB_CTD"/>
    <property type="match status" value="1"/>
</dbReference>
<dbReference type="RefSeq" id="WP_052457387.1">
    <property type="nucleotide sequence ID" value="NZ_CDOG01000016.1"/>
</dbReference>
<evidence type="ECO:0000313" key="12">
    <source>
        <dbReference type="Proteomes" id="UP000038083"/>
    </source>
</evidence>
<keyword evidence="8" id="KW-1133">Transmembrane helix</keyword>
<evidence type="ECO:0000256" key="1">
    <source>
        <dbReference type="ARBA" id="ARBA00004383"/>
    </source>
</evidence>
<evidence type="ECO:0000256" key="6">
    <source>
        <dbReference type="ARBA" id="ARBA00022692"/>
    </source>
</evidence>
<keyword evidence="5" id="KW-0997">Cell inner membrane</keyword>
<evidence type="ECO:0000256" key="2">
    <source>
        <dbReference type="ARBA" id="ARBA00006555"/>
    </source>
</evidence>
<evidence type="ECO:0000256" key="5">
    <source>
        <dbReference type="ARBA" id="ARBA00022519"/>
    </source>
</evidence>
<dbReference type="GO" id="GO:0031992">
    <property type="term" value="F:energy transducer activity"/>
    <property type="evidence" value="ECO:0007669"/>
    <property type="project" value="TreeGrafter"/>
</dbReference>
<keyword evidence="9" id="KW-0472">Membrane</keyword>
<dbReference type="InterPro" id="IPR037682">
    <property type="entry name" value="TonB_C"/>
</dbReference>
<name>A0A0B7HCP0_9FLAO</name>
<dbReference type="PANTHER" id="PTHR33446">
    <property type="entry name" value="PROTEIN TONB-RELATED"/>
    <property type="match status" value="1"/>
</dbReference>
<evidence type="ECO:0000256" key="3">
    <source>
        <dbReference type="ARBA" id="ARBA00022448"/>
    </source>
</evidence>
<dbReference type="Proteomes" id="UP000038083">
    <property type="component" value="Unassembled WGS sequence"/>
</dbReference>
<keyword evidence="6" id="KW-0812">Transmembrane</keyword>
<keyword evidence="3" id="KW-0813">Transport</keyword>
<organism evidence="11 12">
    <name type="scientific">Capnocytophaga cynodegmi</name>
    <dbReference type="NCBI Taxonomy" id="28189"/>
    <lineage>
        <taxon>Bacteria</taxon>
        <taxon>Pseudomonadati</taxon>
        <taxon>Bacteroidota</taxon>
        <taxon>Flavobacteriia</taxon>
        <taxon>Flavobacteriales</taxon>
        <taxon>Flavobacteriaceae</taxon>
        <taxon>Capnocytophaga</taxon>
    </lineage>
</organism>
<dbReference type="SUPFAM" id="SSF74653">
    <property type="entry name" value="TolA/TonB C-terminal domain"/>
    <property type="match status" value="1"/>
</dbReference>
<dbReference type="Gene3D" id="3.30.1150.10">
    <property type="match status" value="1"/>
</dbReference>
<evidence type="ECO:0000256" key="8">
    <source>
        <dbReference type="ARBA" id="ARBA00022989"/>
    </source>
</evidence>
<feature type="domain" description="TonB C-terminal" evidence="10">
    <location>
        <begin position="62"/>
        <end position="150"/>
    </location>
</feature>
<evidence type="ECO:0000256" key="4">
    <source>
        <dbReference type="ARBA" id="ARBA00022475"/>
    </source>
</evidence>
<keyword evidence="7" id="KW-0653">Protein transport</keyword>
<evidence type="ECO:0000259" key="10">
    <source>
        <dbReference type="PROSITE" id="PS52015"/>
    </source>
</evidence>
<keyword evidence="4" id="KW-1003">Cell membrane</keyword>
<comment type="similarity">
    <text evidence="2">Belongs to the TonB family.</text>
</comment>
<dbReference type="OrthoDB" id="1522859at2"/>
<evidence type="ECO:0000313" key="11">
    <source>
        <dbReference type="EMBL" id="CEN37476.1"/>
    </source>
</evidence>
<dbReference type="EMBL" id="CDOG01000016">
    <property type="protein sequence ID" value="CEN37476.1"/>
    <property type="molecule type" value="Genomic_DNA"/>
</dbReference>
<dbReference type="InterPro" id="IPR006260">
    <property type="entry name" value="TonB/TolA_C"/>
</dbReference>
<evidence type="ECO:0000256" key="7">
    <source>
        <dbReference type="ARBA" id="ARBA00022927"/>
    </source>
</evidence>
<dbReference type="AlphaFoldDB" id="A0A0B7HCP0"/>
<proteinExistence type="inferred from homology"/>
<accession>A0A0B7HCP0</accession>
<gene>
    <name evidence="11" type="ORF">CCYN74_230005</name>
</gene>
<protein>
    <submittedName>
        <fullName evidence="11">TonB-dependent receptor</fullName>
    </submittedName>
</protein>
<dbReference type="InterPro" id="IPR051045">
    <property type="entry name" value="TonB-dependent_transducer"/>
</dbReference>
<sequence length="150" mass="17707">MKNFLYIVALLITSFQELYTQETSVLASKEKEEKVYDETRPLDSFVLFPSCENIPKNEEVQCFKRNLDKTVEFHFKYPKEALEAKIQGRVNVTFRINTDGSITILHIYTRHKVFEYEARRIFSYIPKLIPAKQDGKNVPLTFTYPIIFKL</sequence>
<dbReference type="PANTHER" id="PTHR33446:SF2">
    <property type="entry name" value="PROTEIN TONB"/>
    <property type="match status" value="1"/>
</dbReference>
<keyword evidence="11" id="KW-0675">Receptor</keyword>
<dbReference type="GO" id="GO:0098797">
    <property type="term" value="C:plasma membrane protein complex"/>
    <property type="evidence" value="ECO:0007669"/>
    <property type="project" value="TreeGrafter"/>
</dbReference>
<dbReference type="GO" id="GO:0015031">
    <property type="term" value="P:protein transport"/>
    <property type="evidence" value="ECO:0007669"/>
    <property type="project" value="UniProtKB-KW"/>
</dbReference>
<evidence type="ECO:0000256" key="9">
    <source>
        <dbReference type="ARBA" id="ARBA00023136"/>
    </source>
</evidence>
<dbReference type="GO" id="GO:0055085">
    <property type="term" value="P:transmembrane transport"/>
    <property type="evidence" value="ECO:0007669"/>
    <property type="project" value="InterPro"/>
</dbReference>
<dbReference type="NCBIfam" id="TIGR01352">
    <property type="entry name" value="tonB_Cterm"/>
    <property type="match status" value="1"/>
</dbReference>